<dbReference type="InterPro" id="IPR000843">
    <property type="entry name" value="HTH_LacI"/>
</dbReference>
<evidence type="ECO:0000256" key="1">
    <source>
        <dbReference type="ARBA" id="ARBA00023015"/>
    </source>
</evidence>
<feature type="domain" description="HTH lacI-type" evidence="4">
    <location>
        <begin position="1"/>
        <end position="55"/>
    </location>
</feature>
<gene>
    <name evidence="5" type="ORF">GGQ63_002230</name>
</gene>
<sequence>MKLKELAAHLGLSQTTVSRALNGYPEVNEETRRRVLDAARRYDYRPNASARRLATGFAGAIGVVLLTDRNLLLDPHYVEFLAGLGERLAQHETDIVMTPVRSADEVTAYRRLAGGTRVDAVVLSSPTLADERIRVLSDLGLPFLLHGRTETDVPHAWLDIDNEGAFRHATKHLIDLGHRRIGLVNGDPRLTFARDRERGFREALLQAGLGCDERLIGTGALTDEIGFRITARLLSERPRPTALLVSSMMMSLGAFRAIRAAGLELGRDVSMIAHDDVFPFLNPDAMVPTMSTTRSSIRAAGVRCAELLGEVLAGRDPATIRELWPVELIVRASTGPAPSGA</sequence>
<dbReference type="InterPro" id="IPR028082">
    <property type="entry name" value="Peripla_BP_I"/>
</dbReference>
<dbReference type="Gene3D" id="1.10.260.40">
    <property type="entry name" value="lambda repressor-like DNA-binding domains"/>
    <property type="match status" value="1"/>
</dbReference>
<evidence type="ECO:0000313" key="5">
    <source>
        <dbReference type="EMBL" id="MBB5753164.1"/>
    </source>
</evidence>
<evidence type="ECO:0000256" key="3">
    <source>
        <dbReference type="ARBA" id="ARBA00023163"/>
    </source>
</evidence>
<dbReference type="SMART" id="SM00354">
    <property type="entry name" value="HTH_LACI"/>
    <property type="match status" value="1"/>
</dbReference>
<comment type="caution">
    <text evidence="5">The sequence shown here is derived from an EMBL/GenBank/DDBJ whole genome shotgun (WGS) entry which is preliminary data.</text>
</comment>
<keyword evidence="2" id="KW-0238">DNA-binding</keyword>
<evidence type="ECO:0000259" key="4">
    <source>
        <dbReference type="PROSITE" id="PS50932"/>
    </source>
</evidence>
<keyword evidence="1" id="KW-0805">Transcription regulation</keyword>
<dbReference type="Gene3D" id="3.40.50.2300">
    <property type="match status" value="2"/>
</dbReference>
<dbReference type="PANTHER" id="PTHR30146">
    <property type="entry name" value="LACI-RELATED TRANSCRIPTIONAL REPRESSOR"/>
    <property type="match status" value="1"/>
</dbReference>
<keyword evidence="6" id="KW-1185">Reference proteome</keyword>
<accession>A0A7W9FM32</accession>
<evidence type="ECO:0000313" key="6">
    <source>
        <dbReference type="Proteomes" id="UP000523821"/>
    </source>
</evidence>
<proteinExistence type="predicted"/>
<dbReference type="Pfam" id="PF13377">
    <property type="entry name" value="Peripla_BP_3"/>
    <property type="match status" value="1"/>
</dbReference>
<organism evidence="5 6">
    <name type="scientific">Prosthecomicrobium pneumaticum</name>
    <dbReference type="NCBI Taxonomy" id="81895"/>
    <lineage>
        <taxon>Bacteria</taxon>
        <taxon>Pseudomonadati</taxon>
        <taxon>Pseudomonadota</taxon>
        <taxon>Alphaproteobacteria</taxon>
        <taxon>Hyphomicrobiales</taxon>
        <taxon>Kaistiaceae</taxon>
        <taxon>Prosthecomicrobium</taxon>
    </lineage>
</organism>
<reference evidence="5 6" key="1">
    <citation type="submission" date="2020-08" db="EMBL/GenBank/DDBJ databases">
        <title>Genomic Encyclopedia of Type Strains, Phase IV (KMG-IV): sequencing the most valuable type-strain genomes for metagenomic binning, comparative biology and taxonomic classification.</title>
        <authorList>
            <person name="Goeker M."/>
        </authorList>
    </citation>
    <scope>NUCLEOTIDE SEQUENCE [LARGE SCALE GENOMIC DNA]</scope>
    <source>
        <strain evidence="5 6">DSM 16268</strain>
    </source>
</reference>
<keyword evidence="3" id="KW-0804">Transcription</keyword>
<dbReference type="Pfam" id="PF00356">
    <property type="entry name" value="LacI"/>
    <property type="match status" value="1"/>
</dbReference>
<name>A0A7W9FM32_9HYPH</name>
<dbReference type="PANTHER" id="PTHR30146:SF109">
    <property type="entry name" value="HTH-TYPE TRANSCRIPTIONAL REGULATOR GALS"/>
    <property type="match status" value="1"/>
</dbReference>
<dbReference type="EMBL" id="JACHOO010000004">
    <property type="protein sequence ID" value="MBB5753164.1"/>
    <property type="molecule type" value="Genomic_DNA"/>
</dbReference>
<dbReference type="AlphaFoldDB" id="A0A7W9FM32"/>
<protein>
    <submittedName>
        <fullName evidence="5">LacI family transcriptional regulator</fullName>
    </submittedName>
</protein>
<dbReference type="SUPFAM" id="SSF53822">
    <property type="entry name" value="Periplasmic binding protein-like I"/>
    <property type="match status" value="1"/>
</dbReference>
<dbReference type="InterPro" id="IPR010982">
    <property type="entry name" value="Lambda_DNA-bd_dom_sf"/>
</dbReference>
<evidence type="ECO:0000256" key="2">
    <source>
        <dbReference type="ARBA" id="ARBA00023125"/>
    </source>
</evidence>
<dbReference type="CDD" id="cd20010">
    <property type="entry name" value="PBP1_AglR-like"/>
    <property type="match status" value="1"/>
</dbReference>
<dbReference type="CDD" id="cd01392">
    <property type="entry name" value="HTH_LacI"/>
    <property type="match status" value="1"/>
</dbReference>
<dbReference type="Proteomes" id="UP000523821">
    <property type="component" value="Unassembled WGS sequence"/>
</dbReference>
<dbReference type="GO" id="GO:0000976">
    <property type="term" value="F:transcription cis-regulatory region binding"/>
    <property type="evidence" value="ECO:0007669"/>
    <property type="project" value="TreeGrafter"/>
</dbReference>
<dbReference type="InterPro" id="IPR046335">
    <property type="entry name" value="LacI/GalR-like_sensor"/>
</dbReference>
<dbReference type="GO" id="GO:0003700">
    <property type="term" value="F:DNA-binding transcription factor activity"/>
    <property type="evidence" value="ECO:0007669"/>
    <property type="project" value="TreeGrafter"/>
</dbReference>
<dbReference type="RefSeq" id="WP_183855715.1">
    <property type="nucleotide sequence ID" value="NZ_JACHOO010000004.1"/>
</dbReference>
<dbReference type="SUPFAM" id="SSF47413">
    <property type="entry name" value="lambda repressor-like DNA-binding domains"/>
    <property type="match status" value="1"/>
</dbReference>
<dbReference type="PROSITE" id="PS50932">
    <property type="entry name" value="HTH_LACI_2"/>
    <property type="match status" value="1"/>
</dbReference>